<dbReference type="InterPro" id="IPR024419">
    <property type="entry name" value="YvrJ"/>
</dbReference>
<evidence type="ECO:0000313" key="2">
    <source>
        <dbReference type="EMBL" id="MBT9146188.1"/>
    </source>
</evidence>
<dbReference type="AlphaFoldDB" id="A0A9E2F819"/>
<dbReference type="Proteomes" id="UP000811545">
    <property type="component" value="Unassembled WGS sequence"/>
</dbReference>
<comment type="caution">
    <text evidence="2">The sequence shown here is derived from an EMBL/GenBank/DDBJ whole genome shotgun (WGS) entry which is preliminary data.</text>
</comment>
<dbReference type="Pfam" id="PF12841">
    <property type="entry name" value="YvrJ"/>
    <property type="match status" value="1"/>
</dbReference>
<evidence type="ECO:0000256" key="1">
    <source>
        <dbReference type="SAM" id="Phobius"/>
    </source>
</evidence>
<evidence type="ECO:0000313" key="3">
    <source>
        <dbReference type="Proteomes" id="UP000811545"/>
    </source>
</evidence>
<name>A0A9E2F819_PSYF1</name>
<proteinExistence type="predicted"/>
<keyword evidence="1" id="KW-0472">Membrane</keyword>
<evidence type="ECO:0008006" key="4">
    <source>
        <dbReference type="Google" id="ProtNLM"/>
    </source>
</evidence>
<keyword evidence="1" id="KW-1133">Transmembrane helix</keyword>
<reference evidence="2 3" key="1">
    <citation type="journal article" date="2021" name="bioRxiv">
        <title>Unique metabolic strategies in Hadean analogues reveal hints for primordial physiology.</title>
        <authorList>
            <person name="Nobu M.K."/>
            <person name="Nakai R."/>
            <person name="Tamazawa S."/>
            <person name="Mori H."/>
            <person name="Toyoda A."/>
            <person name="Ijiri A."/>
            <person name="Suzuki S."/>
            <person name="Kurokawa K."/>
            <person name="Kamagata Y."/>
            <person name="Tamaki H."/>
        </authorList>
    </citation>
    <scope>NUCLEOTIDE SEQUENCE [LARGE SCALE GENOMIC DNA]</scope>
    <source>
        <strain evidence="2">BS525</strain>
    </source>
</reference>
<gene>
    <name evidence="2" type="ORF">DDT42_02070</name>
</gene>
<dbReference type="EMBL" id="QLTW01000366">
    <property type="protein sequence ID" value="MBT9146188.1"/>
    <property type="molecule type" value="Genomic_DNA"/>
</dbReference>
<protein>
    <recommendedName>
        <fullName evidence="4">YvrJ family protein</fullName>
    </recommendedName>
</protein>
<sequence length="91" mass="10779">MLYFYLTPPLLYEIIKSYRKGGVFIMEIGVIIDLIQSVGFPIFVVIWLLVRSEKKDERMIEALGELKKVVHDYHVYMIKREVECEVKRNGK</sequence>
<accession>A0A9E2F819</accession>
<keyword evidence="1" id="KW-0812">Transmembrane</keyword>
<feature type="transmembrane region" description="Helical" evidence="1">
    <location>
        <begin position="28"/>
        <end position="50"/>
    </location>
</feature>
<organism evidence="2 3">
    <name type="scientific">Psychracetigena formicireducens</name>
    <dbReference type="NCBI Taxonomy" id="2986056"/>
    <lineage>
        <taxon>Bacteria</taxon>
        <taxon>Bacillati</taxon>
        <taxon>Candidatus Lithacetigenota</taxon>
        <taxon>Candidatus Psychracetigena</taxon>
    </lineage>
</organism>